<reference evidence="2 3" key="1">
    <citation type="submission" date="2019-10" db="EMBL/GenBank/DDBJ databases">
        <authorList>
            <person name="Palmer J.M."/>
        </authorList>
    </citation>
    <scope>NUCLEOTIDE SEQUENCE [LARGE SCALE GENOMIC DNA]</scope>
    <source>
        <strain evidence="2 3">TWF718</strain>
    </source>
</reference>
<evidence type="ECO:0000313" key="2">
    <source>
        <dbReference type="EMBL" id="KAK6357182.1"/>
    </source>
</evidence>
<feature type="compositionally biased region" description="Basic and acidic residues" evidence="1">
    <location>
        <begin position="465"/>
        <end position="474"/>
    </location>
</feature>
<name>A0AAN8N8S1_9PEZI</name>
<evidence type="ECO:0000256" key="1">
    <source>
        <dbReference type="SAM" id="MobiDB-lite"/>
    </source>
</evidence>
<feature type="compositionally biased region" description="Polar residues" evidence="1">
    <location>
        <begin position="180"/>
        <end position="192"/>
    </location>
</feature>
<accession>A0AAN8N8S1</accession>
<dbReference type="EMBL" id="JAVHNR010000001">
    <property type="protein sequence ID" value="KAK6357182.1"/>
    <property type="molecule type" value="Genomic_DNA"/>
</dbReference>
<evidence type="ECO:0000313" key="3">
    <source>
        <dbReference type="Proteomes" id="UP001313282"/>
    </source>
</evidence>
<comment type="caution">
    <text evidence="2">The sequence shown here is derived from an EMBL/GenBank/DDBJ whole genome shotgun (WGS) entry which is preliminary data.</text>
</comment>
<feature type="compositionally biased region" description="Low complexity" evidence="1">
    <location>
        <begin position="414"/>
        <end position="432"/>
    </location>
</feature>
<feature type="compositionally biased region" description="Polar residues" evidence="1">
    <location>
        <begin position="7"/>
        <end position="82"/>
    </location>
</feature>
<protein>
    <submittedName>
        <fullName evidence="2">Uncharacterized protein</fullName>
    </submittedName>
</protein>
<feature type="compositionally biased region" description="Polar residues" evidence="1">
    <location>
        <begin position="376"/>
        <end position="403"/>
    </location>
</feature>
<feature type="region of interest" description="Disordered" evidence="1">
    <location>
        <begin position="1"/>
        <end position="92"/>
    </location>
</feature>
<feature type="region of interest" description="Disordered" evidence="1">
    <location>
        <begin position="339"/>
        <end position="474"/>
    </location>
</feature>
<organism evidence="2 3">
    <name type="scientific">Orbilia javanica</name>
    <dbReference type="NCBI Taxonomy" id="47235"/>
    <lineage>
        <taxon>Eukaryota</taxon>
        <taxon>Fungi</taxon>
        <taxon>Dikarya</taxon>
        <taxon>Ascomycota</taxon>
        <taxon>Pezizomycotina</taxon>
        <taxon>Orbiliomycetes</taxon>
        <taxon>Orbiliales</taxon>
        <taxon>Orbiliaceae</taxon>
        <taxon>Orbilia</taxon>
    </lineage>
</organism>
<keyword evidence="3" id="KW-1185">Reference proteome</keyword>
<dbReference type="Proteomes" id="UP001313282">
    <property type="component" value="Unassembled WGS sequence"/>
</dbReference>
<feature type="region of interest" description="Disordered" evidence="1">
    <location>
        <begin position="129"/>
        <end position="205"/>
    </location>
</feature>
<gene>
    <name evidence="2" type="ORF">TWF718_001506</name>
</gene>
<sequence>MPVTKNKGASGSQPNIRVCITTQGRLGSRNNSPSRSSIAQRDTGASSRNTKQAQSSSTTRDGQSSKLPPTTSNNEAESSTKPGSRLLSELQDCPVEEIVREFTPRASETSPTRWAKLYEGARGYNRLMRWYDGPGDDEPDDGSIRSPGEPSGDDNKGKAAVSGQGSIVPTIESGYDQRNEASTSDSQISGNRTEPGPLDQENEDSDAITQAPFLPEVPADEFGKPIDMIKNPPPNEYTRAFPSSKMMPIPQNIQDKPFAYPGAHPHKMRWTICNHDAEVEVVCEETNKQNCLYNQNLKLVGMCENCKAAKVPDPTLTKGQKIRRSIKDAGDWFSRTARTIARGARRKPIPDDMREVVPPTAQSPTNVSDHGRRVGSPSSAGPSGTRRSFSFSVASGPGSTLSRSGHGGDGQSGDGQVFEGRGPAPGTAGLPLPNQPMTPEEQETVRKLRGPTGSSVGAGGADPTLHVDNESDKS</sequence>
<proteinExistence type="predicted"/>
<dbReference type="AlphaFoldDB" id="A0AAN8N8S1"/>